<comment type="caution">
    <text evidence="2">The sequence shown here is derived from an EMBL/GenBank/DDBJ whole genome shotgun (WGS) entry which is preliminary data.</text>
</comment>
<feature type="domain" description="WxL Interacting Protein peptidoglycan binding" evidence="1">
    <location>
        <begin position="34"/>
        <end position="139"/>
    </location>
</feature>
<dbReference type="Pfam" id="PF06030">
    <property type="entry name" value="WxLIP_PGBD"/>
    <property type="match status" value="1"/>
</dbReference>
<sequence length="166" mass="18633">MYKFLLHFNLILISLLGFLLINGFNASAQTKAGFTVKPVQSDANNHRDYFELKVNPNTVRTVKLIIKNTSSSLKTFKAEANTAYTGDSGLIQYNLRNTGHRVKGKLLFSKMAGHVQRASLKAGRSKTLTFKIKIPKKVFPERLSVDYTLKKKQIAKTIKKAAVVFN</sequence>
<dbReference type="InterPro" id="IPR010317">
    <property type="entry name" value="WxLIP_PGBD"/>
</dbReference>
<reference evidence="2 3" key="1">
    <citation type="journal article" date="2010" name="Appl. Microbiol. Biotechnol.">
        <title>Genotypic diversity in Oenococcus oeni by high-density microarray comparative genome hybridization and whole genome sequencing.</title>
        <authorList>
            <person name="Borneman A.R."/>
            <person name="Bartowsky E.J."/>
            <person name="McCarthy J."/>
            <person name="Chambers P.J."/>
        </authorList>
    </citation>
    <scope>NUCLEOTIDE SEQUENCE [LARGE SCALE GENOMIC DNA]</scope>
    <source>
        <strain evidence="2 3">AWRIB429</strain>
    </source>
</reference>
<accession>D3L8G1</accession>
<protein>
    <recommendedName>
        <fullName evidence="1">WxL Interacting Protein peptidoglycan binding domain-containing protein</fullName>
    </recommendedName>
</protein>
<evidence type="ECO:0000313" key="2">
    <source>
        <dbReference type="EMBL" id="EFD88855.1"/>
    </source>
</evidence>
<dbReference type="RefSeq" id="WP_002820291.1">
    <property type="nucleotide sequence ID" value="NZ_ACSE01000009.1"/>
</dbReference>
<dbReference type="Proteomes" id="UP000003075">
    <property type="component" value="Unassembled WGS sequence"/>
</dbReference>
<evidence type="ECO:0000313" key="3">
    <source>
        <dbReference type="Proteomes" id="UP000003075"/>
    </source>
</evidence>
<organism evidence="2 3">
    <name type="scientific">Oenococcus oeni AWRIB429</name>
    <dbReference type="NCBI Taxonomy" id="655225"/>
    <lineage>
        <taxon>Bacteria</taxon>
        <taxon>Bacillati</taxon>
        <taxon>Bacillota</taxon>
        <taxon>Bacilli</taxon>
        <taxon>Lactobacillales</taxon>
        <taxon>Lactobacillaceae</taxon>
        <taxon>Oenococcus</taxon>
    </lineage>
</organism>
<evidence type="ECO:0000259" key="1">
    <source>
        <dbReference type="Pfam" id="PF06030"/>
    </source>
</evidence>
<dbReference type="PATRIC" id="fig|203123.7.peg.697"/>
<name>D3L8G1_OENOE</name>
<dbReference type="EMBL" id="ACSE01000009">
    <property type="protein sequence ID" value="EFD88855.1"/>
    <property type="molecule type" value="Genomic_DNA"/>
</dbReference>
<dbReference type="AlphaFoldDB" id="D3L8G1"/>
<dbReference type="OrthoDB" id="2365961at2"/>
<gene>
    <name evidence="2" type="ORF">AWRIB429_0641</name>
</gene>
<proteinExistence type="predicted"/>